<sequence length="116" mass="13001">MDATVEINNSTKVIDGNITEAQLHTWKNKYGKLVKVEVENDEGETRFAYFRKPTMATRAAVLQTSKTDEFKALEVLFKNCYLGGDEEVVQDDDLKLSVITAFADLTQPKAAKAKKI</sequence>
<dbReference type="EMBL" id="JAYKLX010000006">
    <property type="protein sequence ID" value="MEB3346524.1"/>
    <property type="molecule type" value="Genomic_DNA"/>
</dbReference>
<reference evidence="1 2" key="1">
    <citation type="journal article" date="2013" name="Int. J. Syst. Evol. Microbiol.">
        <title>Aquimarina gracilis sp. nov., isolated from the gut microflora of a mussel, Mytilus coruscus, and emended description of Aquimarina spongiae.</title>
        <authorList>
            <person name="Park S.C."/>
            <person name="Choe H.N."/>
            <person name="Baik K.S."/>
            <person name="Seong C.N."/>
        </authorList>
    </citation>
    <scope>NUCLEOTIDE SEQUENCE [LARGE SCALE GENOMIC DNA]</scope>
    <source>
        <strain evidence="1 2">PSC32</strain>
    </source>
</reference>
<proteinExistence type="predicted"/>
<gene>
    <name evidence="1" type="ORF">U6A24_13685</name>
</gene>
<name>A0ABU5ZXC3_9FLAO</name>
<keyword evidence="2" id="KW-1185">Reference proteome</keyword>
<dbReference type="Proteomes" id="UP001327027">
    <property type="component" value="Unassembled WGS sequence"/>
</dbReference>
<evidence type="ECO:0000313" key="2">
    <source>
        <dbReference type="Proteomes" id="UP001327027"/>
    </source>
</evidence>
<comment type="caution">
    <text evidence="1">The sequence shown here is derived from an EMBL/GenBank/DDBJ whole genome shotgun (WGS) entry which is preliminary data.</text>
</comment>
<protein>
    <submittedName>
        <fullName evidence="1">Uncharacterized protein</fullName>
    </submittedName>
</protein>
<dbReference type="RefSeq" id="WP_324180553.1">
    <property type="nucleotide sequence ID" value="NZ_BAABAW010000006.1"/>
</dbReference>
<organism evidence="1 2">
    <name type="scientific">Aquimarina gracilis</name>
    <dbReference type="NCBI Taxonomy" id="874422"/>
    <lineage>
        <taxon>Bacteria</taxon>
        <taxon>Pseudomonadati</taxon>
        <taxon>Bacteroidota</taxon>
        <taxon>Flavobacteriia</taxon>
        <taxon>Flavobacteriales</taxon>
        <taxon>Flavobacteriaceae</taxon>
        <taxon>Aquimarina</taxon>
    </lineage>
</organism>
<dbReference type="Gene3D" id="3.30.2220.10">
    <property type="entry name" value="rbstp2171"/>
    <property type="match status" value="1"/>
</dbReference>
<evidence type="ECO:0000313" key="1">
    <source>
        <dbReference type="EMBL" id="MEB3346524.1"/>
    </source>
</evidence>
<accession>A0ABU5ZXC3</accession>